<dbReference type="STRING" id="658187.LDG_6124"/>
<dbReference type="EMBL" id="JH413808">
    <property type="protein sequence ID" value="EHL31954.1"/>
    <property type="molecule type" value="Genomic_DNA"/>
</dbReference>
<keyword evidence="2" id="KW-1185">Reference proteome</keyword>
<sequence>MVSRVWNHLAHHAGTVHDAAQHAMVHCFFNPCHPLMGL</sequence>
<accession>G9EL65</accession>
<dbReference type="HOGENOM" id="CLU_3329464_0_0_6"/>
<proteinExistence type="predicted"/>
<name>G9EL65_9GAMM</name>
<dbReference type="AlphaFoldDB" id="G9EL65"/>
<reference evidence="1 2" key="1">
    <citation type="journal article" date="2011" name="BMC Genomics">
        <title>Insight into cross-talk between intra-amoebal pathogens.</title>
        <authorList>
            <person name="Gimenez G."/>
            <person name="Bertelli C."/>
            <person name="Moliner C."/>
            <person name="Robert C."/>
            <person name="Raoult D."/>
            <person name="Fournier P.E."/>
            <person name="Greub G."/>
        </authorList>
    </citation>
    <scope>NUCLEOTIDE SEQUENCE [LARGE SCALE GENOMIC DNA]</scope>
    <source>
        <strain evidence="1 2">LLAP12</strain>
    </source>
</reference>
<gene>
    <name evidence="1" type="ORF">LDG_6124</name>
</gene>
<organism evidence="1 2">
    <name type="scientific">Legionella drancourtii LLAP12</name>
    <dbReference type="NCBI Taxonomy" id="658187"/>
    <lineage>
        <taxon>Bacteria</taxon>
        <taxon>Pseudomonadati</taxon>
        <taxon>Pseudomonadota</taxon>
        <taxon>Gammaproteobacteria</taxon>
        <taxon>Legionellales</taxon>
        <taxon>Legionellaceae</taxon>
        <taxon>Legionella</taxon>
    </lineage>
</organism>
<dbReference type="InParanoid" id="G9EL65"/>
<dbReference type="Proteomes" id="UP000002770">
    <property type="component" value="Unassembled WGS sequence"/>
</dbReference>
<protein>
    <submittedName>
        <fullName evidence="1">Uncharacterized protein</fullName>
    </submittedName>
</protein>
<evidence type="ECO:0000313" key="1">
    <source>
        <dbReference type="EMBL" id="EHL31954.1"/>
    </source>
</evidence>
<evidence type="ECO:0000313" key="2">
    <source>
        <dbReference type="Proteomes" id="UP000002770"/>
    </source>
</evidence>